<evidence type="ECO:0000313" key="3">
    <source>
        <dbReference type="EMBL" id="SMP28707.1"/>
    </source>
</evidence>
<evidence type="ECO:0008006" key="5">
    <source>
        <dbReference type="Google" id="ProtNLM"/>
    </source>
</evidence>
<evidence type="ECO:0000256" key="2">
    <source>
        <dbReference type="SAM" id="Phobius"/>
    </source>
</evidence>
<dbReference type="InterPro" id="IPR011223">
    <property type="entry name" value="UCP028770"/>
</dbReference>
<evidence type="ECO:0000313" key="4">
    <source>
        <dbReference type="Proteomes" id="UP001157914"/>
    </source>
</evidence>
<dbReference type="RefSeq" id="WP_155189617.1">
    <property type="nucleotide sequence ID" value="NZ_BAAAEA010000004.1"/>
</dbReference>
<proteinExistence type="predicted"/>
<name>A0ABY1P8Z6_9HYPH</name>
<organism evidence="3 4">
    <name type="scientific">Roseibium denhamense</name>
    <dbReference type="NCBI Taxonomy" id="76305"/>
    <lineage>
        <taxon>Bacteria</taxon>
        <taxon>Pseudomonadati</taxon>
        <taxon>Pseudomonadota</taxon>
        <taxon>Alphaproteobacteria</taxon>
        <taxon>Hyphomicrobiales</taxon>
        <taxon>Stappiaceae</taxon>
        <taxon>Roseibium</taxon>
    </lineage>
</organism>
<keyword evidence="2" id="KW-1133">Transmembrane helix</keyword>
<feature type="transmembrane region" description="Helical" evidence="2">
    <location>
        <begin position="54"/>
        <end position="74"/>
    </location>
</feature>
<dbReference type="EMBL" id="FXTT01000004">
    <property type="protein sequence ID" value="SMP28707.1"/>
    <property type="molecule type" value="Genomic_DNA"/>
</dbReference>
<keyword evidence="4" id="KW-1185">Reference proteome</keyword>
<keyword evidence="2" id="KW-0812">Transmembrane</keyword>
<keyword evidence="2" id="KW-0472">Membrane</keyword>
<reference evidence="3 4" key="1">
    <citation type="submission" date="2017-05" db="EMBL/GenBank/DDBJ databases">
        <authorList>
            <person name="Varghese N."/>
            <person name="Submissions S."/>
        </authorList>
    </citation>
    <scope>NUCLEOTIDE SEQUENCE [LARGE SCALE GENOMIC DNA]</scope>
    <source>
        <strain evidence="3 4">DSM 15949</strain>
    </source>
</reference>
<evidence type="ECO:0000256" key="1">
    <source>
        <dbReference type="SAM" id="MobiDB-lite"/>
    </source>
</evidence>
<feature type="region of interest" description="Disordered" evidence="1">
    <location>
        <begin position="114"/>
        <end position="140"/>
    </location>
</feature>
<protein>
    <recommendedName>
        <fullName evidence="5">DUF3302 domain-containing protein</fullName>
    </recommendedName>
</protein>
<feature type="transmembrane region" description="Helical" evidence="2">
    <location>
        <begin position="13"/>
        <end position="33"/>
    </location>
</feature>
<gene>
    <name evidence="3" type="ORF">SAMN06265374_2977</name>
</gene>
<dbReference type="Proteomes" id="UP001157914">
    <property type="component" value="Unassembled WGS sequence"/>
</dbReference>
<comment type="caution">
    <text evidence="3">The sequence shown here is derived from an EMBL/GenBank/DDBJ whole genome shotgun (WGS) entry which is preliminary data.</text>
</comment>
<dbReference type="Pfam" id="PF11742">
    <property type="entry name" value="DUF3302"/>
    <property type="match status" value="1"/>
</dbReference>
<accession>A0ABY1P8Z6</accession>
<sequence>MSLIDFELDGYDYATFALLLLCVIVFFYVMVTLGGLPGKLAEKRNHPHAESVKLGGWIGLFTVFPWIHALIWAYHDSLTIDVRKFPKTPGGSGDAKPAGDAPAEIVIAAGDQAPAGANTSEAASGRAGTVARDAKGGASV</sequence>